<evidence type="ECO:0000256" key="3">
    <source>
        <dbReference type="ARBA" id="ARBA00022729"/>
    </source>
</evidence>
<name>A0AAW1FQW9_ZOAVI</name>
<evidence type="ECO:0000313" key="12">
    <source>
        <dbReference type="EMBL" id="KAK9537260.1"/>
    </source>
</evidence>
<dbReference type="Gene3D" id="2.60.40.10">
    <property type="entry name" value="Immunoglobulins"/>
    <property type="match status" value="1"/>
</dbReference>
<evidence type="ECO:0000256" key="6">
    <source>
        <dbReference type="ARBA" id="ARBA00023157"/>
    </source>
</evidence>
<dbReference type="PANTHER" id="PTHR11494:SF8">
    <property type="entry name" value="CYTOTOXIC T-LYMPHOCYTE PROTEIN 4"/>
    <property type="match status" value="1"/>
</dbReference>
<gene>
    <name evidence="12" type="ORF">VZT92_004893</name>
</gene>
<evidence type="ECO:0000256" key="11">
    <source>
        <dbReference type="SAM" id="SignalP"/>
    </source>
</evidence>
<organism evidence="12 13">
    <name type="scientific">Zoarces viviparus</name>
    <name type="common">Viviparous eelpout</name>
    <name type="synonym">Blennius viviparus</name>
    <dbReference type="NCBI Taxonomy" id="48416"/>
    <lineage>
        <taxon>Eukaryota</taxon>
        <taxon>Metazoa</taxon>
        <taxon>Chordata</taxon>
        <taxon>Craniata</taxon>
        <taxon>Vertebrata</taxon>
        <taxon>Euteleostomi</taxon>
        <taxon>Actinopterygii</taxon>
        <taxon>Neopterygii</taxon>
        <taxon>Teleostei</taxon>
        <taxon>Neoteleostei</taxon>
        <taxon>Acanthomorphata</taxon>
        <taxon>Eupercaria</taxon>
        <taxon>Perciformes</taxon>
        <taxon>Cottioidei</taxon>
        <taxon>Zoarcales</taxon>
        <taxon>Zoarcidae</taxon>
        <taxon>Zoarcinae</taxon>
        <taxon>Zoarces</taxon>
    </lineage>
</organism>
<keyword evidence="13" id="KW-1185">Reference proteome</keyword>
<evidence type="ECO:0000256" key="4">
    <source>
        <dbReference type="ARBA" id="ARBA00022989"/>
    </source>
</evidence>
<accession>A0AAW1FQW9</accession>
<keyword evidence="8" id="KW-0393">Immunoglobulin domain</keyword>
<keyword evidence="3 11" id="KW-0732">Signal</keyword>
<proteinExistence type="predicted"/>
<dbReference type="EMBL" id="JBCEZU010000034">
    <property type="protein sequence ID" value="KAK9537260.1"/>
    <property type="molecule type" value="Genomic_DNA"/>
</dbReference>
<keyword evidence="6" id="KW-1015">Disulfide bond</keyword>
<dbReference type="GO" id="GO:0042129">
    <property type="term" value="P:regulation of T cell proliferation"/>
    <property type="evidence" value="ECO:0007669"/>
    <property type="project" value="InterPro"/>
</dbReference>
<evidence type="ECO:0008006" key="14">
    <source>
        <dbReference type="Google" id="ProtNLM"/>
    </source>
</evidence>
<dbReference type="InterPro" id="IPR040216">
    <property type="entry name" value="CTLA4/CD28"/>
</dbReference>
<evidence type="ECO:0000256" key="2">
    <source>
        <dbReference type="ARBA" id="ARBA00022692"/>
    </source>
</evidence>
<feature type="signal peptide" evidence="11">
    <location>
        <begin position="1"/>
        <end position="24"/>
    </location>
</feature>
<evidence type="ECO:0000256" key="7">
    <source>
        <dbReference type="ARBA" id="ARBA00023180"/>
    </source>
</evidence>
<dbReference type="PANTHER" id="PTHR11494">
    <property type="entry name" value="CYTOTOXIC T-LYMPHOCYTE PROTEIN"/>
    <property type="match status" value="1"/>
</dbReference>
<feature type="region of interest" description="Disordered" evidence="9">
    <location>
        <begin position="170"/>
        <end position="190"/>
    </location>
</feature>
<reference evidence="12 13" key="1">
    <citation type="journal article" date="2024" name="Genome Biol. Evol.">
        <title>Chromosome-level genome assembly of the viviparous eelpout Zoarces viviparus.</title>
        <authorList>
            <person name="Fuhrmann N."/>
            <person name="Brasseur M.V."/>
            <person name="Bakowski C.E."/>
            <person name="Podsiadlowski L."/>
            <person name="Prost S."/>
            <person name="Krehenwinkel H."/>
            <person name="Mayer C."/>
        </authorList>
    </citation>
    <scope>NUCLEOTIDE SEQUENCE [LARGE SCALE GENOMIC DNA]</scope>
    <source>
        <strain evidence="12">NO-MEL_2022_Ind0_liver</strain>
    </source>
</reference>
<feature type="chain" id="PRO_5043351387" description="Immunoglobulin V-set domain-containing protein" evidence="11">
    <location>
        <begin position="25"/>
        <end position="234"/>
    </location>
</feature>
<dbReference type="GO" id="GO:0050852">
    <property type="term" value="P:T cell receptor signaling pathway"/>
    <property type="evidence" value="ECO:0007669"/>
    <property type="project" value="TreeGrafter"/>
</dbReference>
<dbReference type="SUPFAM" id="SSF48726">
    <property type="entry name" value="Immunoglobulin"/>
    <property type="match status" value="1"/>
</dbReference>
<keyword evidence="7" id="KW-0325">Glycoprotein</keyword>
<keyword evidence="4 10" id="KW-1133">Transmembrane helix</keyword>
<evidence type="ECO:0000313" key="13">
    <source>
        <dbReference type="Proteomes" id="UP001488805"/>
    </source>
</evidence>
<sequence length="234" mass="25884">MFLTHCVTAGIVLTVLSLCRPAWSAVKIIQPYRVVSTNGMAQFHCVVHPRPSYHQTQPLSDHTRPYPYPDPKELRVTLLKGLYGTQEFCSSFLNFTGQREPGAEKEGDVQCSAQVREGAVEVTVSGLKATDTDLYRCEIEVFYPPPYLQLIGNGTLIHVLGSSDCPVPGAQRQIGHQGEDGEDDDEGDERMAPASIPVVVLVILVVFVLLIIIYFQALQCERGRTEIFRPVPDA</sequence>
<evidence type="ECO:0000256" key="8">
    <source>
        <dbReference type="ARBA" id="ARBA00023319"/>
    </source>
</evidence>
<evidence type="ECO:0000256" key="1">
    <source>
        <dbReference type="ARBA" id="ARBA00004479"/>
    </source>
</evidence>
<evidence type="ECO:0000256" key="9">
    <source>
        <dbReference type="SAM" id="MobiDB-lite"/>
    </source>
</evidence>
<feature type="transmembrane region" description="Helical" evidence="10">
    <location>
        <begin position="194"/>
        <end position="215"/>
    </location>
</feature>
<keyword evidence="2 10" id="KW-0812">Transmembrane</keyword>
<comment type="caution">
    <text evidence="12">The sequence shown here is derived from an EMBL/GenBank/DDBJ whole genome shotgun (WGS) entry which is preliminary data.</text>
</comment>
<dbReference type="InterPro" id="IPR013783">
    <property type="entry name" value="Ig-like_fold"/>
</dbReference>
<evidence type="ECO:0000256" key="10">
    <source>
        <dbReference type="SAM" id="Phobius"/>
    </source>
</evidence>
<evidence type="ECO:0000256" key="5">
    <source>
        <dbReference type="ARBA" id="ARBA00023136"/>
    </source>
</evidence>
<dbReference type="InterPro" id="IPR036179">
    <property type="entry name" value="Ig-like_dom_sf"/>
</dbReference>
<dbReference type="AlphaFoldDB" id="A0AAW1FQW9"/>
<dbReference type="GO" id="GO:0009897">
    <property type="term" value="C:external side of plasma membrane"/>
    <property type="evidence" value="ECO:0007669"/>
    <property type="project" value="TreeGrafter"/>
</dbReference>
<protein>
    <recommendedName>
        <fullName evidence="14">Immunoglobulin V-set domain-containing protein</fullName>
    </recommendedName>
</protein>
<keyword evidence="5 10" id="KW-0472">Membrane</keyword>
<comment type="subcellular location">
    <subcellularLocation>
        <location evidence="1">Membrane</location>
        <topology evidence="1">Single-pass type I membrane protein</topology>
    </subcellularLocation>
</comment>
<dbReference type="Proteomes" id="UP001488805">
    <property type="component" value="Unassembled WGS sequence"/>
</dbReference>